<feature type="compositionally biased region" description="Low complexity" evidence="1">
    <location>
        <begin position="318"/>
        <end position="331"/>
    </location>
</feature>
<feature type="compositionally biased region" description="Polar residues" evidence="1">
    <location>
        <begin position="151"/>
        <end position="174"/>
    </location>
</feature>
<evidence type="ECO:0000313" key="2">
    <source>
        <dbReference type="EMBL" id="EAU91709.2"/>
    </source>
</evidence>
<feature type="compositionally biased region" description="Basic and acidic residues" evidence="1">
    <location>
        <begin position="290"/>
        <end position="300"/>
    </location>
</feature>
<feature type="region of interest" description="Disordered" evidence="1">
    <location>
        <begin position="103"/>
        <end position="174"/>
    </location>
</feature>
<name>A8N599_COPC7</name>
<organism evidence="2 3">
    <name type="scientific">Coprinopsis cinerea (strain Okayama-7 / 130 / ATCC MYA-4618 / FGSC 9003)</name>
    <name type="common">Inky cap fungus</name>
    <name type="synonym">Hormographiella aspergillata</name>
    <dbReference type="NCBI Taxonomy" id="240176"/>
    <lineage>
        <taxon>Eukaryota</taxon>
        <taxon>Fungi</taxon>
        <taxon>Dikarya</taxon>
        <taxon>Basidiomycota</taxon>
        <taxon>Agaricomycotina</taxon>
        <taxon>Agaricomycetes</taxon>
        <taxon>Agaricomycetidae</taxon>
        <taxon>Agaricales</taxon>
        <taxon>Agaricineae</taxon>
        <taxon>Psathyrellaceae</taxon>
        <taxon>Coprinopsis</taxon>
    </lineage>
</organism>
<dbReference type="STRING" id="240176.A8N599"/>
<feature type="compositionally biased region" description="Polar residues" evidence="1">
    <location>
        <begin position="275"/>
        <end position="288"/>
    </location>
</feature>
<dbReference type="HOGENOM" id="CLU_066051_0_0_1"/>
<dbReference type="OrthoDB" id="3246365at2759"/>
<dbReference type="RefSeq" id="XP_001830044.2">
    <property type="nucleotide sequence ID" value="XM_001829992.2"/>
</dbReference>
<dbReference type="GeneID" id="6006482"/>
<dbReference type="Proteomes" id="UP000001861">
    <property type="component" value="Unassembled WGS sequence"/>
</dbReference>
<evidence type="ECO:0000256" key="1">
    <source>
        <dbReference type="SAM" id="MobiDB-lite"/>
    </source>
</evidence>
<gene>
    <name evidence="2" type="ORF">CC1G_04477</name>
</gene>
<dbReference type="OMA" id="WQVKRYS"/>
<dbReference type="InParanoid" id="A8N599"/>
<accession>A8N599</accession>
<sequence length="331" mass="36601">MPMYTAPALLVGLGTRILIDTVNQTAEPPTLGQSILQGVWQGVALQYAGKNTAATLLVGAGIVVKLLFDFMASQDATRCMSTIIGVALGVVGTDLLASQFDPYFSPPSRSSRDRSSSKSYRTHESRHRYDDDIKPQRSSRQPDRPARSVQWRASVQGGSVTTQPTDPRPQSSAAFTSDITSVDSATGLISSRRASSMTPLEREIAALRARASLADSERRRCREERKWALSQGNLALASELKANYKRFKALMEECHREADAKLLEDAREKDMKSGYEQSRQDISSSNLRDQVARILREESSKNTPTTSTPRPERRQRKISSSSKPSPRTPNR</sequence>
<dbReference type="AlphaFoldDB" id="A8N599"/>
<dbReference type="KEGG" id="cci:CC1G_04477"/>
<comment type="caution">
    <text evidence="2">The sequence shown here is derived from an EMBL/GenBank/DDBJ whole genome shotgun (WGS) entry which is preliminary data.</text>
</comment>
<feature type="region of interest" description="Disordered" evidence="1">
    <location>
        <begin position="268"/>
        <end position="331"/>
    </location>
</feature>
<protein>
    <submittedName>
        <fullName evidence="2">Uncharacterized protein</fullName>
    </submittedName>
</protein>
<dbReference type="eggNOG" id="ENOG502SQ7P">
    <property type="taxonomic scope" value="Eukaryota"/>
</dbReference>
<keyword evidence="3" id="KW-1185">Reference proteome</keyword>
<dbReference type="VEuPathDB" id="FungiDB:CC1G_04477"/>
<feature type="compositionally biased region" description="Basic and acidic residues" evidence="1">
    <location>
        <begin position="110"/>
        <end position="146"/>
    </location>
</feature>
<dbReference type="EMBL" id="AACS02000003">
    <property type="protein sequence ID" value="EAU91709.2"/>
    <property type="molecule type" value="Genomic_DNA"/>
</dbReference>
<evidence type="ECO:0000313" key="3">
    <source>
        <dbReference type="Proteomes" id="UP000001861"/>
    </source>
</evidence>
<reference evidence="2 3" key="1">
    <citation type="journal article" date="2010" name="Proc. Natl. Acad. Sci. U.S.A.">
        <title>Insights into evolution of multicellular fungi from the assembled chromosomes of the mushroom Coprinopsis cinerea (Coprinus cinereus).</title>
        <authorList>
            <person name="Stajich J.E."/>
            <person name="Wilke S.K."/>
            <person name="Ahren D."/>
            <person name="Au C.H."/>
            <person name="Birren B.W."/>
            <person name="Borodovsky M."/>
            <person name="Burns C."/>
            <person name="Canback B."/>
            <person name="Casselton L.A."/>
            <person name="Cheng C.K."/>
            <person name="Deng J."/>
            <person name="Dietrich F.S."/>
            <person name="Fargo D.C."/>
            <person name="Farman M.L."/>
            <person name="Gathman A.C."/>
            <person name="Goldberg J."/>
            <person name="Guigo R."/>
            <person name="Hoegger P.J."/>
            <person name="Hooker J.B."/>
            <person name="Huggins A."/>
            <person name="James T.Y."/>
            <person name="Kamada T."/>
            <person name="Kilaru S."/>
            <person name="Kodira C."/>
            <person name="Kues U."/>
            <person name="Kupfer D."/>
            <person name="Kwan H.S."/>
            <person name="Lomsadze A."/>
            <person name="Li W."/>
            <person name="Lilly W.W."/>
            <person name="Ma L.J."/>
            <person name="Mackey A.J."/>
            <person name="Manning G."/>
            <person name="Martin F."/>
            <person name="Muraguchi H."/>
            <person name="Natvig D.O."/>
            <person name="Palmerini H."/>
            <person name="Ramesh M.A."/>
            <person name="Rehmeyer C.J."/>
            <person name="Roe B.A."/>
            <person name="Shenoy N."/>
            <person name="Stanke M."/>
            <person name="Ter-Hovhannisyan V."/>
            <person name="Tunlid A."/>
            <person name="Velagapudi R."/>
            <person name="Vision T.J."/>
            <person name="Zeng Q."/>
            <person name="Zolan M.E."/>
            <person name="Pukkila P.J."/>
        </authorList>
    </citation>
    <scope>NUCLEOTIDE SEQUENCE [LARGE SCALE GENOMIC DNA]</scope>
    <source>
        <strain evidence="3">Okayama-7 / 130 / ATCC MYA-4618 / FGSC 9003</strain>
    </source>
</reference>
<proteinExistence type="predicted"/>